<feature type="domain" description="Transposase IS4-like" evidence="1">
    <location>
        <begin position="110"/>
        <end position="326"/>
    </location>
</feature>
<dbReference type="InterPro" id="IPR032806">
    <property type="entry name" value="YbfD_N"/>
</dbReference>
<dbReference type="InterPro" id="IPR051698">
    <property type="entry name" value="Transposase_11-like"/>
</dbReference>
<evidence type="ECO:0000313" key="3">
    <source>
        <dbReference type="EMBL" id="QJW99877.1"/>
    </source>
</evidence>
<reference evidence="4" key="1">
    <citation type="submission" date="2020-05" db="EMBL/GenBank/DDBJ databases">
        <title>Frigoriglobus tundricola gen. nov., sp. nov., a psychrotolerant cellulolytic planctomycete of the family Gemmataceae with two divergent copies of 16S rRNA gene.</title>
        <authorList>
            <person name="Kulichevskaya I.S."/>
            <person name="Ivanova A.A."/>
            <person name="Naumoff D.G."/>
            <person name="Beletsky A.V."/>
            <person name="Rijpstra W.I.C."/>
            <person name="Sinninghe Damste J.S."/>
            <person name="Mardanov A.V."/>
            <person name="Ravin N.V."/>
            <person name="Dedysh S.N."/>
        </authorList>
    </citation>
    <scope>NUCLEOTIDE SEQUENCE [LARGE SCALE GENOMIC DNA]</scope>
    <source>
        <strain evidence="4">PL17</strain>
    </source>
</reference>
<dbReference type="Pfam" id="PF13808">
    <property type="entry name" value="DDE_Tnp_1_assoc"/>
    <property type="match status" value="1"/>
</dbReference>
<feature type="domain" description="H repeat-associated protein N-terminal" evidence="2">
    <location>
        <begin position="8"/>
        <end position="94"/>
    </location>
</feature>
<dbReference type="InterPro" id="IPR002559">
    <property type="entry name" value="Transposase_11"/>
</dbReference>
<dbReference type="AlphaFoldDB" id="A0A6M5Z0G6"/>
<dbReference type="InterPro" id="IPR047647">
    <property type="entry name" value="ISAs1_transpos"/>
</dbReference>
<dbReference type="NCBIfam" id="NF033564">
    <property type="entry name" value="transpos_ISAs1"/>
    <property type="match status" value="1"/>
</dbReference>
<dbReference type="GO" id="GO:0004803">
    <property type="term" value="F:transposase activity"/>
    <property type="evidence" value="ECO:0007669"/>
    <property type="project" value="InterPro"/>
</dbReference>
<proteinExistence type="predicted"/>
<dbReference type="KEGG" id="ftj:FTUN_7500"/>
<dbReference type="PANTHER" id="PTHR30298:SF0">
    <property type="entry name" value="PROTEIN YBFL-RELATED"/>
    <property type="match status" value="1"/>
</dbReference>
<dbReference type="Proteomes" id="UP000503447">
    <property type="component" value="Chromosome"/>
</dbReference>
<evidence type="ECO:0000313" key="4">
    <source>
        <dbReference type="Proteomes" id="UP000503447"/>
    </source>
</evidence>
<organism evidence="3 4">
    <name type="scientific">Frigoriglobus tundricola</name>
    <dbReference type="NCBI Taxonomy" id="2774151"/>
    <lineage>
        <taxon>Bacteria</taxon>
        <taxon>Pseudomonadati</taxon>
        <taxon>Planctomycetota</taxon>
        <taxon>Planctomycetia</taxon>
        <taxon>Gemmatales</taxon>
        <taxon>Gemmataceae</taxon>
        <taxon>Frigoriglobus</taxon>
    </lineage>
</organism>
<name>A0A6M5Z0G6_9BACT</name>
<dbReference type="RefSeq" id="WP_171474761.1">
    <property type="nucleotide sequence ID" value="NZ_CP053452.2"/>
</dbReference>
<dbReference type="GO" id="GO:0006313">
    <property type="term" value="P:DNA transposition"/>
    <property type="evidence" value="ECO:0007669"/>
    <property type="project" value="InterPro"/>
</dbReference>
<keyword evidence="4" id="KW-1185">Reference proteome</keyword>
<dbReference type="Pfam" id="PF01609">
    <property type="entry name" value="DDE_Tnp_1"/>
    <property type="match status" value="1"/>
</dbReference>
<gene>
    <name evidence="3" type="ORF">FTUN_7500</name>
</gene>
<dbReference type="PANTHER" id="PTHR30298">
    <property type="entry name" value="H REPEAT-ASSOCIATED PREDICTED TRANSPOSASE"/>
    <property type="match status" value="1"/>
</dbReference>
<accession>A0A6M5Z0G6</accession>
<protein>
    <submittedName>
        <fullName evidence="3">Transposase</fullName>
    </submittedName>
</protein>
<evidence type="ECO:0000259" key="2">
    <source>
        <dbReference type="Pfam" id="PF13808"/>
    </source>
</evidence>
<dbReference type="GO" id="GO:0003677">
    <property type="term" value="F:DNA binding"/>
    <property type="evidence" value="ECO:0007669"/>
    <property type="project" value="InterPro"/>
</dbReference>
<dbReference type="EMBL" id="CP053452">
    <property type="protein sequence ID" value="QJW99877.1"/>
    <property type="molecule type" value="Genomic_DNA"/>
</dbReference>
<evidence type="ECO:0000259" key="1">
    <source>
        <dbReference type="Pfam" id="PF01609"/>
    </source>
</evidence>
<sequence length="380" mass="40902">MTLTLASIFADLPDPRAETANKIHRLSDILTIATCAVIAGAEGWEDIAAYGRAKEALFRQFLPLANGIPSHDTFYRVFARLDPDAFADRFTRWVAAVCRDTGLTPPDIDGPTHIAVDGKSARRSPKATSTGCLHRVEAWAVGNRLILGQRSVPEGSNEIPTFRELLATLDLIGAVVTVDAAGCHTETLELIRQRGGEYVVCVKGNQPGLQEAIAGVFDRAGESGFVGCDAHTSVGHAHGRHEVRSVTVVPDPPGPPAGWPDVGSVALVCRDRQVSGQGNTSTANYYLTSLRVDAAELAGLIRGHWGIEAMHWILDVAFREDESRTAAGHAGANLGMMRRVAVSLLRRSGKKGSIHNRRLRAGWDDKYLIQVLQGLSTHSA</sequence>